<dbReference type="PROSITE" id="PS50043">
    <property type="entry name" value="HTH_LUXR_2"/>
    <property type="match status" value="1"/>
</dbReference>
<dbReference type="InterPro" id="IPR016032">
    <property type="entry name" value="Sig_transdc_resp-reg_C-effctor"/>
</dbReference>
<dbReference type="InterPro" id="IPR000792">
    <property type="entry name" value="Tscrpt_reg_LuxR_C"/>
</dbReference>
<dbReference type="InterPro" id="IPR036388">
    <property type="entry name" value="WH-like_DNA-bd_sf"/>
</dbReference>
<proteinExistence type="predicted"/>
<accession>A0A4U1BJU3</accession>
<sequence>MSITSNDSSLTLACPVDEALMAHLKRYLSQYGITEFFYGITTRLQPQSPHQFRKLYRRRPSEMNRAAYTVASSSDILQFRSRYLQHFASQDKAYFNRHPMGLSVWDDPDEKTRTGSQLVRLMSDYGLRSRGVWHLPSSYSPNWLAVFVFFSDLSRDQLLQNLSVEQKETELRLSLYSSLLSERHIAKLNPITNFNCISERSLMILKLTAFGHSSAELAAQLSLTESGVNYHLDRLKQLFNARNRTHLIGLAYRYGLIDGDGHNQGSEVEESV</sequence>
<reference evidence="2 3" key="1">
    <citation type="submission" date="2019-04" db="EMBL/GenBank/DDBJ databases">
        <authorList>
            <person name="Hwang J.C."/>
        </authorList>
    </citation>
    <scope>NUCLEOTIDE SEQUENCE [LARGE SCALE GENOMIC DNA]</scope>
    <source>
        <strain evidence="2 3">IMCC35002</strain>
    </source>
</reference>
<dbReference type="SUPFAM" id="SSF46894">
    <property type="entry name" value="C-terminal effector domain of the bipartite response regulators"/>
    <property type="match status" value="1"/>
</dbReference>
<dbReference type="Gene3D" id="1.10.10.10">
    <property type="entry name" value="Winged helix-like DNA-binding domain superfamily/Winged helix DNA-binding domain"/>
    <property type="match status" value="1"/>
</dbReference>
<gene>
    <name evidence="2" type="ORF">FCL42_17750</name>
</gene>
<feature type="domain" description="HTH luxR-type" evidence="1">
    <location>
        <begin position="190"/>
        <end position="255"/>
    </location>
</feature>
<evidence type="ECO:0000313" key="3">
    <source>
        <dbReference type="Proteomes" id="UP000305675"/>
    </source>
</evidence>
<evidence type="ECO:0000259" key="1">
    <source>
        <dbReference type="PROSITE" id="PS50043"/>
    </source>
</evidence>
<evidence type="ECO:0000313" key="2">
    <source>
        <dbReference type="EMBL" id="TKB51684.1"/>
    </source>
</evidence>
<protein>
    <submittedName>
        <fullName evidence="2">Helix-turn-helix transcriptional regulator</fullName>
    </submittedName>
</protein>
<dbReference type="GO" id="GO:0006355">
    <property type="term" value="P:regulation of DNA-templated transcription"/>
    <property type="evidence" value="ECO:0007669"/>
    <property type="project" value="InterPro"/>
</dbReference>
<name>A0A4U1BJU3_9GAMM</name>
<comment type="caution">
    <text evidence="2">The sequence shown here is derived from an EMBL/GenBank/DDBJ whole genome shotgun (WGS) entry which is preliminary data.</text>
</comment>
<keyword evidence="3" id="KW-1185">Reference proteome</keyword>
<dbReference type="EMBL" id="SWCJ01000018">
    <property type="protein sequence ID" value="TKB51684.1"/>
    <property type="molecule type" value="Genomic_DNA"/>
</dbReference>
<dbReference type="AlphaFoldDB" id="A0A4U1BJU3"/>
<dbReference type="Proteomes" id="UP000305675">
    <property type="component" value="Unassembled WGS sequence"/>
</dbReference>
<dbReference type="SMART" id="SM00421">
    <property type="entry name" value="HTH_LUXR"/>
    <property type="match status" value="1"/>
</dbReference>
<dbReference type="GO" id="GO:0003677">
    <property type="term" value="F:DNA binding"/>
    <property type="evidence" value="ECO:0007669"/>
    <property type="project" value="InterPro"/>
</dbReference>
<dbReference type="Pfam" id="PF00196">
    <property type="entry name" value="GerE"/>
    <property type="match status" value="1"/>
</dbReference>
<dbReference type="OrthoDB" id="6115007at2"/>
<organism evidence="2 3">
    <name type="scientific">Ferrimonas aestuarii</name>
    <dbReference type="NCBI Taxonomy" id="2569539"/>
    <lineage>
        <taxon>Bacteria</taxon>
        <taxon>Pseudomonadati</taxon>
        <taxon>Pseudomonadota</taxon>
        <taxon>Gammaproteobacteria</taxon>
        <taxon>Alteromonadales</taxon>
        <taxon>Ferrimonadaceae</taxon>
        <taxon>Ferrimonas</taxon>
    </lineage>
</organism>